<reference evidence="13 14" key="1">
    <citation type="journal article" date="2019" name="New Phytol.">
        <title>Comparative genomics reveals unique wood-decay strategies and fruiting body development in the Schizophyllaceae.</title>
        <authorList>
            <person name="Almasi E."/>
            <person name="Sahu N."/>
            <person name="Krizsan K."/>
            <person name="Balint B."/>
            <person name="Kovacs G.M."/>
            <person name="Kiss B."/>
            <person name="Cseklye J."/>
            <person name="Drula E."/>
            <person name="Henrissat B."/>
            <person name="Nagy I."/>
            <person name="Chovatia M."/>
            <person name="Adam C."/>
            <person name="LaButti K."/>
            <person name="Lipzen A."/>
            <person name="Riley R."/>
            <person name="Grigoriev I.V."/>
            <person name="Nagy L.G."/>
        </authorList>
    </citation>
    <scope>NUCLEOTIDE SEQUENCE [LARGE SCALE GENOMIC DNA]</scope>
    <source>
        <strain evidence="13 14">NL-1724</strain>
    </source>
</reference>
<keyword evidence="13" id="KW-0269">Exonuclease</keyword>
<comment type="subcellular location">
    <subcellularLocation>
        <location evidence="3">Nucleus</location>
        <location evidence="3">PML body</location>
    </subcellularLocation>
</comment>
<evidence type="ECO:0000256" key="5">
    <source>
        <dbReference type="ARBA" id="ARBA00022723"/>
    </source>
</evidence>
<evidence type="ECO:0000256" key="10">
    <source>
        <dbReference type="ARBA" id="ARBA00023242"/>
    </source>
</evidence>
<evidence type="ECO:0000256" key="11">
    <source>
        <dbReference type="SAM" id="MobiDB-lite"/>
    </source>
</evidence>
<keyword evidence="4" id="KW-0540">Nuclease</keyword>
<keyword evidence="7" id="KW-0378">Hydrolase</keyword>
<dbReference type="GO" id="GO:0004527">
    <property type="term" value="F:exonuclease activity"/>
    <property type="evidence" value="ECO:0007669"/>
    <property type="project" value="UniProtKB-KW"/>
</dbReference>
<evidence type="ECO:0000256" key="2">
    <source>
        <dbReference type="ARBA" id="ARBA00001946"/>
    </source>
</evidence>
<sequence>MDSEAIDQSRRTSSVPRSRDLASASDFKFNDHGRITDPTSQRPAVRTEDNSFKRLTYEHSTFEPPSQHRTMTITGLRRVISAFNNSTRRWAAITSPPPRLSSPSSELFPGRFSMQGQPPSAQRQPLSTQRQSLSTQRQPPSTQRQPLSIQRQRLSLVTWNIDAFTSRPVARAKCILDHILLAPPDDISLAPPDIVFLQEVTRDTRAALLNDARVRATFLVTDAEDDTAFEGVPFATMTLLSRARFFASGVESESPADSESSASGAGSEAPAPGARSEKALVLEVGRVSRIPLPSKYKRDALCVDVQTDRTVATTTDRIVAATTDSTVAATADRPVAATTDRIAAATTDRPVLRLINVHLDSLGDTLHYRAQQLAILAGILREPGNLREPDSMHEPDGEPGCVGESGILAPSCAGGIIAGDFNAISREDDGLVEENGLVDAWVALHGTEKGGATWGVGVERRDALGPGRLDKVAMMGVEVEGMEILRPGLIEIPRPGRDSLQKPWSDHCGLRCTFII</sequence>
<feature type="region of interest" description="Disordered" evidence="11">
    <location>
        <begin position="90"/>
        <end position="149"/>
    </location>
</feature>
<evidence type="ECO:0000313" key="13">
    <source>
        <dbReference type="EMBL" id="TRM57840.1"/>
    </source>
</evidence>
<evidence type="ECO:0000256" key="7">
    <source>
        <dbReference type="ARBA" id="ARBA00022801"/>
    </source>
</evidence>
<keyword evidence="6" id="KW-0227">DNA damage</keyword>
<dbReference type="GO" id="GO:0005737">
    <property type="term" value="C:cytoplasm"/>
    <property type="evidence" value="ECO:0007669"/>
    <property type="project" value="TreeGrafter"/>
</dbReference>
<comment type="caution">
    <text evidence="13">The sequence shown here is derived from an EMBL/GenBank/DDBJ whole genome shotgun (WGS) entry which is preliminary data.</text>
</comment>
<gene>
    <name evidence="13" type="ORF">BD626DRAFT_634548</name>
</gene>
<dbReference type="InterPro" id="IPR051547">
    <property type="entry name" value="TDP2-like"/>
</dbReference>
<evidence type="ECO:0000256" key="4">
    <source>
        <dbReference type="ARBA" id="ARBA00022722"/>
    </source>
</evidence>
<evidence type="ECO:0000256" key="1">
    <source>
        <dbReference type="ARBA" id="ARBA00001936"/>
    </source>
</evidence>
<dbReference type="PANTHER" id="PTHR15822">
    <property type="entry name" value="TRAF AND TNF RECEPTOR-ASSOCIATED PROTEIN"/>
    <property type="match status" value="1"/>
</dbReference>
<keyword evidence="10" id="KW-0539">Nucleus</keyword>
<dbReference type="Pfam" id="PF03372">
    <property type="entry name" value="Exo_endo_phos"/>
    <property type="match status" value="1"/>
</dbReference>
<dbReference type="GO" id="GO:0046872">
    <property type="term" value="F:metal ion binding"/>
    <property type="evidence" value="ECO:0007669"/>
    <property type="project" value="UniProtKB-KW"/>
</dbReference>
<comment type="cofactor">
    <cofactor evidence="1">
        <name>Mn(2+)</name>
        <dbReference type="ChEBI" id="CHEBI:29035"/>
    </cofactor>
</comment>
<keyword evidence="14" id="KW-1185">Reference proteome</keyword>
<dbReference type="GO" id="GO:0070260">
    <property type="term" value="F:5'-tyrosyl-DNA phosphodiesterase activity"/>
    <property type="evidence" value="ECO:0007669"/>
    <property type="project" value="TreeGrafter"/>
</dbReference>
<evidence type="ECO:0000313" key="14">
    <source>
        <dbReference type="Proteomes" id="UP000320762"/>
    </source>
</evidence>
<dbReference type="GO" id="GO:0004519">
    <property type="term" value="F:endonuclease activity"/>
    <property type="evidence" value="ECO:0007669"/>
    <property type="project" value="UniProtKB-KW"/>
</dbReference>
<name>A0A550BZ60_9AGAR</name>
<feature type="region of interest" description="Disordered" evidence="11">
    <location>
        <begin position="1"/>
        <end position="51"/>
    </location>
</feature>
<dbReference type="Gene3D" id="3.60.10.10">
    <property type="entry name" value="Endonuclease/exonuclease/phosphatase"/>
    <property type="match status" value="1"/>
</dbReference>
<evidence type="ECO:0000256" key="6">
    <source>
        <dbReference type="ARBA" id="ARBA00022763"/>
    </source>
</evidence>
<keyword evidence="5" id="KW-0479">Metal-binding</keyword>
<dbReference type="GO" id="GO:0006302">
    <property type="term" value="P:double-strand break repair"/>
    <property type="evidence" value="ECO:0007669"/>
    <property type="project" value="TreeGrafter"/>
</dbReference>
<comment type="cofactor">
    <cofactor evidence="2">
        <name>Mg(2+)</name>
        <dbReference type="ChEBI" id="CHEBI:18420"/>
    </cofactor>
</comment>
<dbReference type="InterPro" id="IPR036691">
    <property type="entry name" value="Endo/exonu/phosph_ase_sf"/>
</dbReference>
<evidence type="ECO:0000256" key="9">
    <source>
        <dbReference type="ARBA" id="ARBA00023204"/>
    </source>
</evidence>
<dbReference type="InterPro" id="IPR005135">
    <property type="entry name" value="Endo/exonuclease/phosphatase"/>
</dbReference>
<accession>A0A550BZ60</accession>
<dbReference type="SUPFAM" id="SSF56219">
    <property type="entry name" value="DNase I-like"/>
    <property type="match status" value="1"/>
</dbReference>
<evidence type="ECO:0000256" key="3">
    <source>
        <dbReference type="ARBA" id="ARBA00004322"/>
    </source>
</evidence>
<dbReference type="OrthoDB" id="9975959at2759"/>
<proteinExistence type="predicted"/>
<evidence type="ECO:0000256" key="8">
    <source>
        <dbReference type="ARBA" id="ARBA00022842"/>
    </source>
</evidence>
<feature type="domain" description="Endonuclease/exonuclease/phosphatase" evidence="12">
    <location>
        <begin position="157"/>
        <end position="472"/>
    </location>
</feature>
<keyword evidence="8" id="KW-0460">Magnesium</keyword>
<dbReference type="GO" id="GO:0003697">
    <property type="term" value="F:single-stranded DNA binding"/>
    <property type="evidence" value="ECO:0007669"/>
    <property type="project" value="TreeGrafter"/>
</dbReference>
<feature type="compositionally biased region" description="Low complexity" evidence="11">
    <location>
        <begin position="252"/>
        <end position="274"/>
    </location>
</feature>
<dbReference type="AlphaFoldDB" id="A0A550BZ60"/>
<keyword evidence="9" id="KW-0234">DNA repair</keyword>
<organism evidence="13 14">
    <name type="scientific">Schizophyllum amplum</name>
    <dbReference type="NCBI Taxonomy" id="97359"/>
    <lineage>
        <taxon>Eukaryota</taxon>
        <taxon>Fungi</taxon>
        <taxon>Dikarya</taxon>
        <taxon>Basidiomycota</taxon>
        <taxon>Agaricomycotina</taxon>
        <taxon>Agaricomycetes</taxon>
        <taxon>Agaricomycetidae</taxon>
        <taxon>Agaricales</taxon>
        <taxon>Schizophyllaceae</taxon>
        <taxon>Schizophyllum</taxon>
    </lineage>
</organism>
<protein>
    <submittedName>
        <fullName evidence="13">Endonuclease/exonuclease/phosphatase</fullName>
    </submittedName>
</protein>
<feature type="compositionally biased region" description="Low complexity" evidence="11">
    <location>
        <begin position="122"/>
        <end position="146"/>
    </location>
</feature>
<dbReference type="PANTHER" id="PTHR15822:SF4">
    <property type="entry name" value="TYROSYL-DNA PHOSPHODIESTERASE 2"/>
    <property type="match status" value="1"/>
</dbReference>
<keyword evidence="13" id="KW-0255">Endonuclease</keyword>
<dbReference type="Proteomes" id="UP000320762">
    <property type="component" value="Unassembled WGS sequence"/>
</dbReference>
<evidence type="ECO:0000259" key="12">
    <source>
        <dbReference type="Pfam" id="PF03372"/>
    </source>
</evidence>
<dbReference type="EMBL" id="VDMD01000042">
    <property type="protein sequence ID" value="TRM57840.1"/>
    <property type="molecule type" value="Genomic_DNA"/>
</dbReference>
<feature type="region of interest" description="Disordered" evidence="11">
    <location>
        <begin position="252"/>
        <end position="275"/>
    </location>
</feature>